<dbReference type="Proteomes" id="UP000758168">
    <property type="component" value="Unassembled WGS sequence"/>
</dbReference>
<dbReference type="Gene3D" id="2.60.40.10">
    <property type="entry name" value="Immunoglobulins"/>
    <property type="match status" value="1"/>
</dbReference>
<proteinExistence type="predicted"/>
<protein>
    <recommendedName>
        <fullName evidence="1">SaeA second Fn3-like domain-containing protein</fullName>
    </recommendedName>
</protein>
<sequence length="867" mass="93395">MPTFDEARFVEEVLTSIKAGWDPTSNLFRVYQLAPLVSDAATIEAAMTTVLNGLGTQRLQRGFAGPVGRLKAGHARAREILGNDQARRQHAEAVRATAEQLEATLADRVAGGPGLPPAAVTAMAAESGGNHTRAEIRESLKAIGAAEREPQEIADPVTPRQWPQVVTSLSQLGQASLWDYVQKTTPLKGVATDEGAINSRLGEVRKRRDAASTAEASLLEILRSYVRSTALVDALRYEVIQGLGAQAAYRFPVLRAATESALPRLKQLGIEGGVDEIAYAVWCRRRFSATGVGTAWRVEYREARAAHNLRRALSVLGSADKRTPDEEKMLKELRDTVQRLDERIDEASELEDSQVERAAELYLQVRSELVDPRIDAGLSRCLPAPPRSVTATADGGTVVTLAWQPTSSRAGRISYAVVRSAGRRPTGPADGVTIAADITTLAVVDEHPPAAQHLHYAVFALREGAAGSVPAHAGPVLIVPEVSGLQLIPSSDSIRARWNTPPQAIDVEVIRRSDTGTTRIADARLDGFVDIAVRAGQVYDYLVRASYRLPDGSVVHSSGLTVRGRTQQVPTAVSRLDVSMEGEDVVVEWSSPELGEVEIREIGNRSIPEARVVPTAALSQIGAALSGVTLRTRTGLRSRPSGNGGSLHLLAVTVLGDLAAIGPSQVIDRHLRPVRNLEAELRGGNVQLTWEWPPEATEVAMLHRLGSRPTGADDQLAKSYRISRATYDALGVRLDADAGVNYFGVCTTSSLRGETSFGPLTVTSVTRHTEIAYRVGHTGLLSRKLVLAVGSPEGPPLPRMQLVANARVRPRTALQGEILLEIDGGESETRQIFVVPKSVGRPAHLRLFATDPSIILRPERPDQLIVD</sequence>
<evidence type="ECO:0000259" key="1">
    <source>
        <dbReference type="Pfam" id="PF25833"/>
    </source>
</evidence>
<reference evidence="2 3" key="1">
    <citation type="submission" date="2021-03" db="EMBL/GenBank/DDBJ databases">
        <title>Sequencing the genomes of 1000 actinobacteria strains.</title>
        <authorList>
            <person name="Klenk H.-P."/>
        </authorList>
    </citation>
    <scope>NUCLEOTIDE SEQUENCE [LARGE SCALE GENOMIC DNA]</scope>
    <source>
        <strain evidence="2 3">DSM 12936</strain>
    </source>
</reference>
<organism evidence="2 3">
    <name type="scientific">Microlunatus capsulatus</name>
    <dbReference type="NCBI Taxonomy" id="99117"/>
    <lineage>
        <taxon>Bacteria</taxon>
        <taxon>Bacillati</taxon>
        <taxon>Actinomycetota</taxon>
        <taxon>Actinomycetes</taxon>
        <taxon>Propionibacteriales</taxon>
        <taxon>Propionibacteriaceae</taxon>
        <taxon>Microlunatus</taxon>
    </lineage>
</organism>
<dbReference type="InterPro" id="IPR013783">
    <property type="entry name" value="Ig-like_fold"/>
</dbReference>
<name>A0ABS4Z894_9ACTN</name>
<dbReference type="EMBL" id="JAGIOB010000001">
    <property type="protein sequence ID" value="MBP2417194.1"/>
    <property type="molecule type" value="Genomic_DNA"/>
</dbReference>
<comment type="caution">
    <text evidence="2">The sequence shown here is derived from an EMBL/GenBank/DDBJ whole genome shotgun (WGS) entry which is preliminary data.</text>
</comment>
<evidence type="ECO:0000313" key="3">
    <source>
        <dbReference type="Proteomes" id="UP000758168"/>
    </source>
</evidence>
<dbReference type="Pfam" id="PF25833">
    <property type="entry name" value="Fn3_SaeA_3rd"/>
    <property type="match status" value="1"/>
</dbReference>
<dbReference type="RefSeq" id="WP_210055464.1">
    <property type="nucleotide sequence ID" value="NZ_BAAAMH010000009.1"/>
</dbReference>
<gene>
    <name evidence="2" type="ORF">JOF54_002116</name>
</gene>
<feature type="domain" description="SaeA second Fn3-like" evidence="1">
    <location>
        <begin position="483"/>
        <end position="560"/>
    </location>
</feature>
<dbReference type="InterPro" id="IPR058692">
    <property type="entry name" value="Fn3_SaeA_2nd"/>
</dbReference>
<keyword evidence="3" id="KW-1185">Reference proteome</keyword>
<evidence type="ECO:0000313" key="2">
    <source>
        <dbReference type="EMBL" id="MBP2417194.1"/>
    </source>
</evidence>
<accession>A0ABS4Z894</accession>